<proteinExistence type="predicted"/>
<evidence type="ECO:0000256" key="1">
    <source>
        <dbReference type="ARBA" id="ARBA00023186"/>
    </source>
</evidence>
<feature type="compositionally biased region" description="Polar residues" evidence="2">
    <location>
        <begin position="143"/>
        <end position="153"/>
    </location>
</feature>
<dbReference type="CDD" id="cd10747">
    <property type="entry name" value="DnaJ_C"/>
    <property type="match status" value="1"/>
</dbReference>
<name>A0ABR1JLG9_9AGAR</name>
<sequence>MQAHPEEASAPHRTSRLSEEHSPIRTTRPPLRRATTHHDLSSARSSEHPTRSSTTQYSPHHSATRLSVDNAQTRPPFTARSTSSTTMGSLFSSRHSSLESVTTAPSSPTLVLRDLPKFEPVPSHAPTTPASIIEVLNLNKPSPSVSINPSITSRRCDPMSPAGSKDSRTRPSETVPPTPITPKQEHQKLIPEVNYDRIPSYGPISFARGFGTSKEWRYTLTLTLEELFHGKKCHFVITRHMLNKKTVDVPIEVEVPPGCEAERTITFYNMGHEYQKNKFQDIVFVIAQSDHDVFTRNNYDLVMSCTVPWTDTLRYQDGRCNVTGIDGQTLWVKVSCPKKRGRRGRQVIKNAGMPILRKNKVIGRGNLTVHWEVTPPPRASRWHAFKTVFRWTKRR</sequence>
<dbReference type="Gene3D" id="2.60.260.20">
    <property type="entry name" value="Urease metallochaperone UreE, N-terminal domain"/>
    <property type="match status" value="2"/>
</dbReference>
<dbReference type="SUPFAM" id="SSF49493">
    <property type="entry name" value="HSP40/DnaJ peptide-binding domain"/>
    <property type="match status" value="2"/>
</dbReference>
<evidence type="ECO:0000259" key="3">
    <source>
        <dbReference type="Pfam" id="PF01556"/>
    </source>
</evidence>
<feature type="domain" description="Chaperone DnaJ C-terminal" evidence="3">
    <location>
        <begin position="217"/>
        <end position="376"/>
    </location>
</feature>
<keyword evidence="1" id="KW-0143">Chaperone</keyword>
<evidence type="ECO:0000313" key="5">
    <source>
        <dbReference type="Proteomes" id="UP001498398"/>
    </source>
</evidence>
<feature type="compositionally biased region" description="Polar residues" evidence="2">
    <location>
        <begin position="51"/>
        <end position="88"/>
    </location>
</feature>
<dbReference type="InterPro" id="IPR008971">
    <property type="entry name" value="HSP40/DnaJ_pept-bd"/>
</dbReference>
<evidence type="ECO:0000313" key="4">
    <source>
        <dbReference type="EMBL" id="KAK7463441.1"/>
    </source>
</evidence>
<dbReference type="PANTHER" id="PTHR24078">
    <property type="entry name" value="DNAJ HOMOLOG SUBFAMILY C MEMBER"/>
    <property type="match status" value="1"/>
</dbReference>
<dbReference type="InterPro" id="IPR051339">
    <property type="entry name" value="DnaJ_subfamily_B"/>
</dbReference>
<evidence type="ECO:0000256" key="2">
    <source>
        <dbReference type="SAM" id="MobiDB-lite"/>
    </source>
</evidence>
<organism evidence="4 5">
    <name type="scientific">Marasmiellus scandens</name>
    <dbReference type="NCBI Taxonomy" id="2682957"/>
    <lineage>
        <taxon>Eukaryota</taxon>
        <taxon>Fungi</taxon>
        <taxon>Dikarya</taxon>
        <taxon>Basidiomycota</taxon>
        <taxon>Agaricomycotina</taxon>
        <taxon>Agaricomycetes</taxon>
        <taxon>Agaricomycetidae</taxon>
        <taxon>Agaricales</taxon>
        <taxon>Marasmiineae</taxon>
        <taxon>Omphalotaceae</taxon>
        <taxon>Marasmiellus</taxon>
    </lineage>
</organism>
<dbReference type="EMBL" id="JBANRG010000009">
    <property type="protein sequence ID" value="KAK7463441.1"/>
    <property type="molecule type" value="Genomic_DNA"/>
</dbReference>
<reference evidence="4 5" key="1">
    <citation type="submission" date="2024-01" db="EMBL/GenBank/DDBJ databases">
        <title>A draft genome for the cacao thread blight pathogen Marasmiellus scandens.</title>
        <authorList>
            <person name="Baruah I.K."/>
            <person name="Leung J."/>
            <person name="Bukari Y."/>
            <person name="Amoako-Attah I."/>
            <person name="Meinhardt L.W."/>
            <person name="Bailey B.A."/>
            <person name="Cohen S.P."/>
        </authorList>
    </citation>
    <scope>NUCLEOTIDE SEQUENCE [LARGE SCALE GENOMIC DNA]</scope>
    <source>
        <strain evidence="4 5">GH-19</strain>
    </source>
</reference>
<comment type="caution">
    <text evidence="4">The sequence shown here is derived from an EMBL/GenBank/DDBJ whole genome shotgun (WGS) entry which is preliminary data.</text>
</comment>
<protein>
    <recommendedName>
        <fullName evidence="3">Chaperone DnaJ C-terminal domain-containing protein</fullName>
    </recommendedName>
</protein>
<dbReference type="InterPro" id="IPR002939">
    <property type="entry name" value="DnaJ_C"/>
</dbReference>
<dbReference type="PANTHER" id="PTHR24078:SF553">
    <property type="entry name" value="DNAJ HOMOLOG SUBFAMILY B MEMBER 5"/>
    <property type="match status" value="1"/>
</dbReference>
<dbReference type="Pfam" id="PF01556">
    <property type="entry name" value="DnaJ_C"/>
    <property type="match status" value="1"/>
</dbReference>
<accession>A0ABR1JLG9</accession>
<feature type="region of interest" description="Disordered" evidence="2">
    <location>
        <begin position="143"/>
        <end position="186"/>
    </location>
</feature>
<keyword evidence="5" id="KW-1185">Reference proteome</keyword>
<feature type="compositionally biased region" description="Low complexity" evidence="2">
    <location>
        <begin position="89"/>
        <end position="100"/>
    </location>
</feature>
<feature type="region of interest" description="Disordered" evidence="2">
    <location>
        <begin position="1"/>
        <end position="107"/>
    </location>
</feature>
<gene>
    <name evidence="4" type="ORF">VKT23_006793</name>
</gene>
<feature type="compositionally biased region" description="Basic and acidic residues" evidence="2">
    <location>
        <begin position="1"/>
        <end position="23"/>
    </location>
</feature>
<feature type="compositionally biased region" description="Basic and acidic residues" evidence="2">
    <location>
        <begin position="36"/>
        <end position="50"/>
    </location>
</feature>
<dbReference type="Proteomes" id="UP001498398">
    <property type="component" value="Unassembled WGS sequence"/>
</dbReference>